<evidence type="ECO:0000313" key="5">
    <source>
        <dbReference type="EMBL" id="GIG73926.1"/>
    </source>
</evidence>
<keyword evidence="6" id="KW-1185">Reference proteome</keyword>
<dbReference type="Pfam" id="PF00270">
    <property type="entry name" value="DEAD"/>
    <property type="match status" value="1"/>
</dbReference>
<comment type="caution">
    <text evidence="5">The sequence shown here is derived from an EMBL/GenBank/DDBJ whole genome shotgun (WGS) entry which is preliminary data.</text>
</comment>
<organism evidence="5 6">
    <name type="scientific">Planosporangium flavigriseum</name>
    <dbReference type="NCBI Taxonomy" id="373681"/>
    <lineage>
        <taxon>Bacteria</taxon>
        <taxon>Bacillati</taxon>
        <taxon>Actinomycetota</taxon>
        <taxon>Actinomycetes</taxon>
        <taxon>Micromonosporales</taxon>
        <taxon>Micromonosporaceae</taxon>
        <taxon>Planosporangium</taxon>
    </lineage>
</organism>
<evidence type="ECO:0000313" key="6">
    <source>
        <dbReference type="Proteomes" id="UP000653674"/>
    </source>
</evidence>
<feature type="domain" description="Helicase ATP-binding" evidence="3">
    <location>
        <begin position="100"/>
        <end position="312"/>
    </location>
</feature>
<dbReference type="PROSITE" id="PS51194">
    <property type="entry name" value="HELICASE_CTER"/>
    <property type="match status" value="1"/>
</dbReference>
<feature type="domain" description="Helicase C-terminal" evidence="4">
    <location>
        <begin position="906"/>
        <end position="1056"/>
    </location>
</feature>
<evidence type="ECO:0000259" key="4">
    <source>
        <dbReference type="PROSITE" id="PS51194"/>
    </source>
</evidence>
<evidence type="ECO:0000256" key="1">
    <source>
        <dbReference type="ARBA" id="ARBA00022741"/>
    </source>
</evidence>
<dbReference type="GO" id="GO:0006289">
    <property type="term" value="P:nucleotide-excision repair"/>
    <property type="evidence" value="ECO:0007669"/>
    <property type="project" value="TreeGrafter"/>
</dbReference>
<dbReference type="PANTHER" id="PTHR47957">
    <property type="entry name" value="ATP-DEPENDENT HELICASE HRQ1"/>
    <property type="match status" value="1"/>
</dbReference>
<dbReference type="CDD" id="cd17923">
    <property type="entry name" value="DEXHc_Hrq1-like"/>
    <property type="match status" value="1"/>
</dbReference>
<dbReference type="InterPro" id="IPR011545">
    <property type="entry name" value="DEAD/DEAH_box_helicase_dom"/>
</dbReference>
<dbReference type="PROSITE" id="PS51192">
    <property type="entry name" value="HELICASE_ATP_BIND_1"/>
    <property type="match status" value="1"/>
</dbReference>
<dbReference type="InterPro" id="IPR001650">
    <property type="entry name" value="Helicase_C-like"/>
</dbReference>
<dbReference type="InterPro" id="IPR027417">
    <property type="entry name" value="P-loop_NTPase"/>
</dbReference>
<dbReference type="RefSeq" id="WP_168079138.1">
    <property type="nucleotide sequence ID" value="NZ_BAAAQJ010000020.1"/>
</dbReference>
<dbReference type="InterPro" id="IPR014001">
    <property type="entry name" value="Helicase_ATP-bd"/>
</dbReference>
<dbReference type="GO" id="GO:0036297">
    <property type="term" value="P:interstrand cross-link repair"/>
    <property type="evidence" value="ECO:0007669"/>
    <property type="project" value="TreeGrafter"/>
</dbReference>
<dbReference type="SMART" id="SM00490">
    <property type="entry name" value="HELICc"/>
    <property type="match status" value="1"/>
</dbReference>
<dbReference type="GO" id="GO:0043138">
    <property type="term" value="F:3'-5' DNA helicase activity"/>
    <property type="evidence" value="ECO:0007669"/>
    <property type="project" value="TreeGrafter"/>
</dbReference>
<dbReference type="InterPro" id="IPR018973">
    <property type="entry name" value="MZB"/>
</dbReference>
<keyword evidence="5" id="KW-0378">Hydrolase</keyword>
<evidence type="ECO:0000256" key="2">
    <source>
        <dbReference type="ARBA" id="ARBA00022840"/>
    </source>
</evidence>
<reference evidence="5" key="1">
    <citation type="submission" date="2021-01" db="EMBL/GenBank/DDBJ databases">
        <title>Whole genome shotgun sequence of Planosporangium flavigriseum NBRC 105377.</title>
        <authorList>
            <person name="Komaki H."/>
            <person name="Tamura T."/>
        </authorList>
    </citation>
    <scope>NUCLEOTIDE SEQUENCE</scope>
    <source>
        <strain evidence="5">NBRC 105377</strain>
    </source>
</reference>
<dbReference type="Pfam" id="PF00271">
    <property type="entry name" value="Helicase_C"/>
    <property type="match status" value="1"/>
</dbReference>
<dbReference type="GO" id="GO:0003676">
    <property type="term" value="F:nucleic acid binding"/>
    <property type="evidence" value="ECO:0007669"/>
    <property type="project" value="InterPro"/>
</dbReference>
<dbReference type="SUPFAM" id="SSF52540">
    <property type="entry name" value="P-loop containing nucleoside triphosphate hydrolases"/>
    <property type="match status" value="2"/>
</dbReference>
<dbReference type="EMBL" id="BONU01000013">
    <property type="protein sequence ID" value="GIG73926.1"/>
    <property type="molecule type" value="Genomic_DNA"/>
</dbReference>
<dbReference type="Proteomes" id="UP000653674">
    <property type="component" value="Unassembled WGS sequence"/>
</dbReference>
<dbReference type="SMART" id="SM00487">
    <property type="entry name" value="DEXDc"/>
    <property type="match status" value="1"/>
</dbReference>
<dbReference type="Pfam" id="PF09369">
    <property type="entry name" value="MZB"/>
    <property type="match status" value="1"/>
</dbReference>
<keyword evidence="5" id="KW-0347">Helicase</keyword>
<accession>A0A8J3LUQ1</accession>
<keyword evidence="2" id="KW-0067">ATP-binding</keyword>
<name>A0A8J3LUQ1_9ACTN</name>
<dbReference type="Gene3D" id="3.40.50.300">
    <property type="entry name" value="P-loop containing nucleotide triphosphate hydrolases"/>
    <property type="match status" value="2"/>
</dbReference>
<dbReference type="PANTHER" id="PTHR47957:SF3">
    <property type="entry name" value="ATP-DEPENDENT HELICASE HRQ1"/>
    <property type="match status" value="1"/>
</dbReference>
<proteinExistence type="predicted"/>
<protein>
    <submittedName>
        <fullName evidence="5">DEAD/DEAH box helicase</fullName>
    </submittedName>
</protein>
<dbReference type="GO" id="GO:0005524">
    <property type="term" value="F:ATP binding"/>
    <property type="evidence" value="ECO:0007669"/>
    <property type="project" value="UniProtKB-KW"/>
</dbReference>
<evidence type="ECO:0000259" key="3">
    <source>
        <dbReference type="PROSITE" id="PS51192"/>
    </source>
</evidence>
<gene>
    <name evidence="5" type="ORF">Pfl04_23300</name>
</gene>
<keyword evidence="1" id="KW-0547">Nucleotide-binding</keyword>
<sequence length="1649" mass="180597">MTKLDPIATTEAVVDAYQRYLHTLLEPRDPALAGALEAAIAGAIREGITKGPILEATPPYAQGRSARELINEEVLHPEFASLVGGIPLDRTLYVHQEKALRKATQGRNLVVATGTGSGKTESFLLPILNHLVAERAAGTLKPGVRALLLYPMNALANDQMKRLRVLLRDSPDITFGRYTGDTKQTAREAASVFELQNPGEPRVSNELLSRDEMRANPPHILLTNYAMLEYLLLRPLDMHLFEGDHAGNWRFIVVDEAHVYDGARGAELAMLLRRLRDRVARGSTIQCIATSATVGGDPASAAQFASSLFNVPFEYDVADDSHQDVVSATRVDHPRGREWGPLPASAYPRLLDADDPGSEILAQAAAQGFTSTDPGEALAHEQRVMRLRSLLAGGPVPLPEVAQALMLGDEHAVPHTAALVALANATGDRTGTPVLSARYHLFARATEGAFSCLGGNGPHVSLTRRERCEHCGDASFEFGSCRRCGTVYLSGALERVGAQAVFRSRRTFDERRVWLALADVLSPGADEDDITLDSLRATAGEEGGLCARCGTFIVGPAGICPTEGCDGGAMRPVRFIKDGADELTSCLTCGGQSSSLVRLFQTGNEAAVSVLATALYQLLPPAPEPEQAERPGGGRKLLLFSDSRQAAAYFAPYFDQSYGRLQRRRLLYQGILNGLRVDEDVRLPDVVSHAAREAHQFGVFEARDSKQARERKVALWAQQEIVGLDERLTLEGSGLVRWSMWRDPAWQAPPPLVQLGFSQDEAWNLLNELVRTVRTQGAVAPLEGVDPRDEAFDPRRGPIYIRGTGAEAKRKVLSWSPTRGINRRLNYLTRLLQRLGSTADPSQLLDGTWRFLTQGPAKIWFRPTTEANLGVVFQLESELLTCESADEVPVWQCTVCRKLVPFSVRDVCPTMNCTGALVPWSLPDRTSDTDHYRAIYRSMKPIPLAVREHTAQWTGEKAAEIQQQFVRGEVNALSCSTTFELGVDVGELQAVVLRNVPPTTANYVQRAGRAGRRTDSAALVATYAQRRSHDLSRFAEPRQMIAGQVRAPYIPAGNVRIDRRHAHSVALAAFFRHQYRTFGTEWRQVGAFFLPSDGDPAPVTAIAEYLRPVPDAVTESLVNVLPPAVQQEIGLDSGAWVDHLVELLDTVRLEVEHDYKIYADKLDEAAAARKFNQASMFERLINTITRRDLLGFLGNRNVLPKYGFPVDTVELKLSYADPEEASKLELSRNLTTAIYEYAPGAEIVAGGRLWRSGGIYRLPEREPERRYYAPCTSCNYYRESFDRLDDPCPSCGTAPTGSARRYTVPLFGFVASREQSRQPGGRPPKRSWHGDTYVVSRGAEVKEIVQGLPGGRVSARSGTRGELVAVSDGPGGKGFLICNWCGYGQPQIERPPRSHDNPVNGKACGGRLENLSLAHKYQTDVLELAIEGTAVLGLDTQVWLSVLYALVQGASEELEISRDDIDGTVFITDAGRTALMLFDTVPGGAGHVRKIAENLPEVLARAFNTVADCECGPETSCYRCLRVFRNEKYHERLRRGAAADVLGRLIGKQTTATSGIRRLSMDQLVHADQLTTRFLVNEAPGEVFEPVANSHLDLYEGRIVAASCDGSIGVGRLWLRYDEAGIAEAGIHPMCGSSLQGPPDTIRVTAVAI</sequence>